<keyword evidence="1" id="KW-0805">Transcription regulation</keyword>
<dbReference type="InterPro" id="IPR036388">
    <property type="entry name" value="WH-like_DNA-bd_sf"/>
</dbReference>
<dbReference type="InterPro" id="IPR036390">
    <property type="entry name" value="WH_DNA-bd_sf"/>
</dbReference>
<dbReference type="SUPFAM" id="SSF46785">
    <property type="entry name" value="Winged helix' DNA-binding domain"/>
    <property type="match status" value="1"/>
</dbReference>
<name>A0A419RSG3_9SPHN</name>
<evidence type="ECO:0000256" key="1">
    <source>
        <dbReference type="ARBA" id="ARBA00023015"/>
    </source>
</evidence>
<dbReference type="InterPro" id="IPR012318">
    <property type="entry name" value="HTH_CRP"/>
</dbReference>
<dbReference type="Gene3D" id="1.10.10.10">
    <property type="entry name" value="Winged helix-like DNA-binding domain superfamily/Winged helix DNA-binding domain"/>
    <property type="match status" value="1"/>
</dbReference>
<dbReference type="GO" id="GO:0003677">
    <property type="term" value="F:DNA binding"/>
    <property type="evidence" value="ECO:0007669"/>
    <property type="project" value="UniProtKB-KW"/>
</dbReference>
<keyword evidence="3" id="KW-0804">Transcription</keyword>
<dbReference type="Proteomes" id="UP000285232">
    <property type="component" value="Unassembled WGS sequence"/>
</dbReference>
<protein>
    <submittedName>
        <fullName evidence="5">Crp/Fnr family transcriptional regulator</fullName>
    </submittedName>
</protein>
<dbReference type="RefSeq" id="WP_120047733.1">
    <property type="nucleotide sequence ID" value="NZ_RAHX01000001.1"/>
</dbReference>
<gene>
    <name evidence="5" type="ORF">D6201_04535</name>
</gene>
<evidence type="ECO:0000259" key="4">
    <source>
        <dbReference type="Pfam" id="PF13545"/>
    </source>
</evidence>
<dbReference type="EMBL" id="RAHX01000001">
    <property type="protein sequence ID" value="RJY08720.1"/>
    <property type="molecule type" value="Genomic_DNA"/>
</dbReference>
<feature type="domain" description="HTH crp-type" evidence="4">
    <location>
        <begin position="184"/>
        <end position="236"/>
    </location>
</feature>
<dbReference type="GO" id="GO:0006355">
    <property type="term" value="P:regulation of DNA-templated transcription"/>
    <property type="evidence" value="ECO:0007669"/>
    <property type="project" value="InterPro"/>
</dbReference>
<evidence type="ECO:0000313" key="5">
    <source>
        <dbReference type="EMBL" id="RJY08720.1"/>
    </source>
</evidence>
<sequence length="257" mass="29017">MDAFRGQNDFASYPHTGHFLAGRLRERLSASDLDHLESLVHGIEQHDHGTRLIARGQTTDRSMMLIEGFVFRTIEKGNKRSIVGVHVPGDFVDLHGFAMKRLDHNIDAAGPVKIGYVEHSKLRAVIQERPALTHALWFATLLDAAIHRRWIQMLGNLEAPRQIAHVYAELHTRLGLIGYPEMRVLRTPFTQADLADMCGVSAIHANRAVAKLRDAGVGEIRRGDLFTRDWDALKAYAHFEPAYLYGQGPLFLREELE</sequence>
<dbReference type="AlphaFoldDB" id="A0A419RSG3"/>
<dbReference type="InterPro" id="IPR014710">
    <property type="entry name" value="RmlC-like_jellyroll"/>
</dbReference>
<dbReference type="InterPro" id="IPR018490">
    <property type="entry name" value="cNMP-bd_dom_sf"/>
</dbReference>
<evidence type="ECO:0000313" key="6">
    <source>
        <dbReference type="Proteomes" id="UP000285232"/>
    </source>
</evidence>
<organism evidence="5 6">
    <name type="scientific">Aurantiacibacter aquimixticola</name>
    <dbReference type="NCBI Taxonomy" id="1958945"/>
    <lineage>
        <taxon>Bacteria</taxon>
        <taxon>Pseudomonadati</taxon>
        <taxon>Pseudomonadota</taxon>
        <taxon>Alphaproteobacteria</taxon>
        <taxon>Sphingomonadales</taxon>
        <taxon>Erythrobacteraceae</taxon>
        <taxon>Aurantiacibacter</taxon>
    </lineage>
</organism>
<keyword evidence="2" id="KW-0238">DNA-binding</keyword>
<dbReference type="OrthoDB" id="6155297at2"/>
<proteinExistence type="predicted"/>
<dbReference type="Pfam" id="PF13545">
    <property type="entry name" value="HTH_Crp_2"/>
    <property type="match status" value="1"/>
</dbReference>
<accession>A0A419RSG3</accession>
<dbReference type="Gene3D" id="2.60.120.10">
    <property type="entry name" value="Jelly Rolls"/>
    <property type="match status" value="1"/>
</dbReference>
<comment type="caution">
    <text evidence="5">The sequence shown here is derived from an EMBL/GenBank/DDBJ whole genome shotgun (WGS) entry which is preliminary data.</text>
</comment>
<evidence type="ECO:0000256" key="3">
    <source>
        <dbReference type="ARBA" id="ARBA00023163"/>
    </source>
</evidence>
<dbReference type="SUPFAM" id="SSF51206">
    <property type="entry name" value="cAMP-binding domain-like"/>
    <property type="match status" value="1"/>
</dbReference>
<evidence type="ECO:0000256" key="2">
    <source>
        <dbReference type="ARBA" id="ARBA00023125"/>
    </source>
</evidence>
<reference evidence="5 6" key="1">
    <citation type="journal article" date="2017" name="Int. J. Syst. Evol. Microbiol.">
        <title>Erythrobacter aquimixticola sp. nov., isolated from the junction between the ocean and a freshwater spring.</title>
        <authorList>
            <person name="Park S."/>
            <person name="Jung Y.T."/>
            <person name="Choi S.J."/>
            <person name="Yoon J.H."/>
        </authorList>
    </citation>
    <scope>NUCLEOTIDE SEQUENCE [LARGE SCALE GENOMIC DNA]</scope>
    <source>
        <strain evidence="5 6">JSSK-14</strain>
    </source>
</reference>
<keyword evidence="6" id="KW-1185">Reference proteome</keyword>